<dbReference type="RefSeq" id="WP_092838726.1">
    <property type="nucleotide sequence ID" value="NZ_FPCF01000001.1"/>
</dbReference>
<feature type="binding site" evidence="8">
    <location>
        <position position="16"/>
    </location>
    <ligand>
        <name>Mg(2+)</name>
        <dbReference type="ChEBI" id="CHEBI:18420"/>
    </ligand>
</feature>
<evidence type="ECO:0000256" key="5">
    <source>
        <dbReference type="ARBA" id="ARBA00022756"/>
    </source>
</evidence>
<organism evidence="9 10">
    <name type="scientific">Pseudidiomarina donghaiensis</name>
    <dbReference type="NCBI Taxonomy" id="519452"/>
    <lineage>
        <taxon>Bacteria</taxon>
        <taxon>Pseudomonadati</taxon>
        <taxon>Pseudomonadota</taxon>
        <taxon>Gammaproteobacteria</taxon>
        <taxon>Alteromonadales</taxon>
        <taxon>Idiomarinaceae</taxon>
        <taxon>Pseudidiomarina</taxon>
    </lineage>
</organism>
<feature type="binding site" evidence="8">
    <location>
        <position position="59"/>
    </location>
    <ligand>
        <name>Mg(2+)</name>
        <dbReference type="ChEBI" id="CHEBI:18420"/>
    </ligand>
</feature>
<feature type="binding site" evidence="8">
    <location>
        <begin position="123"/>
        <end position="126"/>
    </location>
    <ligand>
        <name>ATP</name>
        <dbReference type="ChEBI" id="CHEBI:30616"/>
    </ligand>
</feature>
<dbReference type="InterPro" id="IPR027417">
    <property type="entry name" value="P-loop_NTPase"/>
</dbReference>
<dbReference type="UniPathway" id="UPA00078">
    <property type="reaction ID" value="UER00161"/>
</dbReference>
<dbReference type="Gene3D" id="3.40.50.300">
    <property type="entry name" value="P-loop containing nucleotide triphosphate hydrolases"/>
    <property type="match status" value="1"/>
</dbReference>
<dbReference type="Proteomes" id="UP000286985">
    <property type="component" value="Unassembled WGS sequence"/>
</dbReference>
<dbReference type="AlphaFoldDB" id="A0A432XMB9"/>
<evidence type="ECO:0000256" key="7">
    <source>
        <dbReference type="ARBA" id="ARBA00022842"/>
    </source>
</evidence>
<keyword evidence="4 8" id="KW-0547">Nucleotide-binding</keyword>
<dbReference type="EC" id="6.3.3.3" evidence="8"/>
<proteinExistence type="inferred from homology"/>
<feature type="binding site" evidence="8">
    <location>
        <begin position="183"/>
        <end position="184"/>
    </location>
    <ligand>
        <name>ATP</name>
        <dbReference type="ChEBI" id="CHEBI:30616"/>
    </ligand>
</feature>
<evidence type="ECO:0000256" key="8">
    <source>
        <dbReference type="HAMAP-Rule" id="MF_00336"/>
    </source>
</evidence>
<dbReference type="GO" id="GO:0009102">
    <property type="term" value="P:biotin biosynthetic process"/>
    <property type="evidence" value="ECO:0007669"/>
    <property type="project" value="UniProtKB-UniRule"/>
</dbReference>
<keyword evidence="5 8" id="KW-0093">Biotin biosynthesis</keyword>
<evidence type="ECO:0000313" key="9">
    <source>
        <dbReference type="EMBL" id="RUO49845.1"/>
    </source>
</evidence>
<feature type="binding site" evidence="8">
    <location>
        <position position="123"/>
    </location>
    <ligand>
        <name>Mg(2+)</name>
        <dbReference type="ChEBI" id="CHEBI:18420"/>
    </ligand>
</feature>
<dbReference type="SUPFAM" id="SSF52540">
    <property type="entry name" value="P-loop containing nucleoside triphosphate hydrolases"/>
    <property type="match status" value="1"/>
</dbReference>
<reference evidence="10" key="1">
    <citation type="journal article" date="2018" name="Front. Microbiol.">
        <title>Genome-Based Analysis Reveals the Taxonomy and Diversity of the Family Idiomarinaceae.</title>
        <authorList>
            <person name="Liu Y."/>
            <person name="Lai Q."/>
            <person name="Shao Z."/>
        </authorList>
    </citation>
    <scope>NUCLEOTIDE SEQUENCE [LARGE SCALE GENOMIC DNA]</scope>
    <source>
        <strain evidence="10">908033</strain>
    </source>
</reference>
<dbReference type="GO" id="GO:0000287">
    <property type="term" value="F:magnesium ion binding"/>
    <property type="evidence" value="ECO:0007669"/>
    <property type="project" value="UniProtKB-UniRule"/>
</dbReference>
<dbReference type="EMBL" id="PIPU01000001">
    <property type="protein sequence ID" value="RUO49845.1"/>
    <property type="molecule type" value="Genomic_DNA"/>
</dbReference>
<evidence type="ECO:0000256" key="4">
    <source>
        <dbReference type="ARBA" id="ARBA00022741"/>
    </source>
</evidence>
<evidence type="ECO:0000313" key="10">
    <source>
        <dbReference type="Proteomes" id="UP000286985"/>
    </source>
</evidence>
<dbReference type="GO" id="GO:0042803">
    <property type="term" value="F:protein homodimerization activity"/>
    <property type="evidence" value="ECO:0007669"/>
    <property type="project" value="UniProtKB-ARBA"/>
</dbReference>
<comment type="subcellular location">
    <subcellularLocation>
        <location evidence="8">Cytoplasm</location>
    </subcellularLocation>
</comment>
<comment type="cofactor">
    <cofactor evidence="8">
        <name>Mg(2+)</name>
        <dbReference type="ChEBI" id="CHEBI:18420"/>
    </cofactor>
</comment>
<gene>
    <name evidence="8 9" type="primary">bioD</name>
    <name evidence="9" type="ORF">CWE24_05065</name>
</gene>
<evidence type="ECO:0000256" key="3">
    <source>
        <dbReference type="ARBA" id="ARBA00022723"/>
    </source>
</evidence>
<comment type="caution">
    <text evidence="9">The sequence shown here is derived from an EMBL/GenBank/DDBJ whole genome shotgun (WGS) entry which is preliminary data.</text>
</comment>
<dbReference type="GO" id="GO:0005524">
    <property type="term" value="F:ATP binding"/>
    <property type="evidence" value="ECO:0007669"/>
    <property type="project" value="UniProtKB-UniRule"/>
</dbReference>
<dbReference type="CDD" id="cd03109">
    <property type="entry name" value="DTBS"/>
    <property type="match status" value="1"/>
</dbReference>
<dbReference type="PIRSF" id="PIRSF006755">
    <property type="entry name" value="DTB_synth"/>
    <property type="match status" value="1"/>
</dbReference>
<dbReference type="GO" id="GO:0005829">
    <property type="term" value="C:cytosol"/>
    <property type="evidence" value="ECO:0007669"/>
    <property type="project" value="TreeGrafter"/>
</dbReference>
<dbReference type="PANTHER" id="PTHR43210:SF5">
    <property type="entry name" value="DETHIOBIOTIN SYNTHETASE"/>
    <property type="match status" value="1"/>
</dbReference>
<sequence>MRPVFVTGTDTDAGKTFCSEALIHALQSLQQSCRVLKPVAAGAAPVALNNEQSQLRNDDALRLLAATGAAISPLTYQQANPFCFAPAIAPHIAAQQVHQRVSVEALLRHYNELPHDADWCIVEGAGGWLVPLNENQSLADFVQALGAPVVLVVGMKLGCLNHALLTVADIERRGLQLSGWIANTTQAVAMSNYAENLATLQQRIAAPLLAEVPFHSQANPAAVAARFDLSSWVNS</sequence>
<dbReference type="NCBIfam" id="TIGR00347">
    <property type="entry name" value="bioD"/>
    <property type="match status" value="1"/>
</dbReference>
<name>A0A432XMB9_9GAMM</name>
<evidence type="ECO:0000256" key="2">
    <source>
        <dbReference type="ARBA" id="ARBA00022598"/>
    </source>
</evidence>
<keyword evidence="2 8" id="KW-0436">Ligase</keyword>
<comment type="function">
    <text evidence="8">Catalyzes a mechanistically unusual reaction, the ATP-dependent insertion of CO2 between the N7 and N8 nitrogen atoms of 7,8-diaminopelargonic acid (DAPA, also called 7,8-diammoniononanoate) to form a ureido ring.</text>
</comment>
<dbReference type="InterPro" id="IPR004472">
    <property type="entry name" value="DTB_synth_BioD"/>
</dbReference>
<feature type="active site" evidence="8">
    <location>
        <position position="37"/>
    </location>
</feature>
<dbReference type="OrthoDB" id="9802097at2"/>
<accession>A0A432XMB9</accession>
<dbReference type="PANTHER" id="PTHR43210">
    <property type="entry name" value="DETHIOBIOTIN SYNTHETASE"/>
    <property type="match status" value="1"/>
</dbReference>
<feature type="binding site" evidence="8">
    <location>
        <begin position="12"/>
        <end position="17"/>
    </location>
    <ligand>
        <name>ATP</name>
        <dbReference type="ChEBI" id="CHEBI:30616"/>
    </ligand>
</feature>
<keyword evidence="1 8" id="KW-0963">Cytoplasm</keyword>
<comment type="catalytic activity">
    <reaction evidence="8">
        <text>(7R,8S)-7,8-diammoniononanoate + CO2 + ATP = (4R,5S)-dethiobiotin + ADP + phosphate + 3 H(+)</text>
        <dbReference type="Rhea" id="RHEA:15805"/>
        <dbReference type="ChEBI" id="CHEBI:15378"/>
        <dbReference type="ChEBI" id="CHEBI:16526"/>
        <dbReference type="ChEBI" id="CHEBI:30616"/>
        <dbReference type="ChEBI" id="CHEBI:43474"/>
        <dbReference type="ChEBI" id="CHEBI:149469"/>
        <dbReference type="ChEBI" id="CHEBI:149473"/>
        <dbReference type="ChEBI" id="CHEBI:456216"/>
        <dbReference type="EC" id="6.3.3.3"/>
    </reaction>
</comment>
<keyword evidence="7 8" id="KW-0460">Magnesium</keyword>
<dbReference type="GO" id="GO:0004141">
    <property type="term" value="F:dethiobiotin synthase activity"/>
    <property type="evidence" value="ECO:0007669"/>
    <property type="project" value="UniProtKB-UniRule"/>
</dbReference>
<evidence type="ECO:0000256" key="1">
    <source>
        <dbReference type="ARBA" id="ARBA00022490"/>
    </source>
</evidence>
<comment type="subunit">
    <text evidence="8">Homodimer.</text>
</comment>
<dbReference type="FunFam" id="3.40.50.300:FF:000292">
    <property type="entry name" value="ATP-dependent dethiobiotin synthetase BioD"/>
    <property type="match status" value="1"/>
</dbReference>
<protein>
    <recommendedName>
        <fullName evidence="8">ATP-dependent dethiobiotin synthetase BioD</fullName>
        <ecNumber evidence="8">6.3.3.3</ecNumber>
    </recommendedName>
    <alternativeName>
        <fullName evidence="8">DTB synthetase</fullName>
        <shortName evidence="8">DTBS</shortName>
    </alternativeName>
    <alternativeName>
        <fullName evidence="8">Dethiobiotin synthase</fullName>
    </alternativeName>
</protein>
<keyword evidence="3 8" id="KW-0479">Metal-binding</keyword>
<feature type="binding site" evidence="8">
    <location>
        <position position="59"/>
    </location>
    <ligand>
        <name>ATP</name>
        <dbReference type="ChEBI" id="CHEBI:30616"/>
    </ligand>
</feature>
<comment type="pathway">
    <text evidence="8">Cofactor biosynthesis; biotin biosynthesis; biotin from 7,8-diaminononanoate: step 1/2.</text>
</comment>
<keyword evidence="10" id="KW-1185">Reference proteome</keyword>
<comment type="caution">
    <text evidence="8">Lacks conserved residue(s) required for the propagation of feature annotation.</text>
</comment>
<dbReference type="Pfam" id="PF13500">
    <property type="entry name" value="AAA_26"/>
    <property type="match status" value="1"/>
</dbReference>
<keyword evidence="6 8" id="KW-0067">ATP-binding</keyword>
<dbReference type="HAMAP" id="MF_00336">
    <property type="entry name" value="BioD"/>
    <property type="match status" value="1"/>
</dbReference>
<comment type="similarity">
    <text evidence="8">Belongs to the dethiobiotin synthetase family.</text>
</comment>
<dbReference type="STRING" id="519452.SAMN04488139_1154"/>
<evidence type="ECO:0000256" key="6">
    <source>
        <dbReference type="ARBA" id="ARBA00022840"/>
    </source>
</evidence>